<dbReference type="SUPFAM" id="SSF46785">
    <property type="entry name" value="Winged helix' DNA-binding domain"/>
    <property type="match status" value="1"/>
</dbReference>
<dbReference type="PROSITE" id="PS51197">
    <property type="entry name" value="HTH_RRF2_2"/>
    <property type="match status" value="1"/>
</dbReference>
<name>A0ABW4XNZ8_9GAMM</name>
<comment type="caution">
    <text evidence="2">The sequence shown here is derived from an EMBL/GenBank/DDBJ whole genome shotgun (WGS) entry which is preliminary data.</text>
</comment>
<keyword evidence="1" id="KW-0238">DNA-binding</keyword>
<dbReference type="Proteomes" id="UP001597380">
    <property type="component" value="Unassembled WGS sequence"/>
</dbReference>
<dbReference type="InterPro" id="IPR030489">
    <property type="entry name" value="TR_Rrf2-type_CS"/>
</dbReference>
<dbReference type="PANTHER" id="PTHR33221:SF4">
    <property type="entry name" value="HTH-TYPE TRANSCRIPTIONAL REPRESSOR NSRR"/>
    <property type="match status" value="1"/>
</dbReference>
<dbReference type="Gene3D" id="1.10.10.10">
    <property type="entry name" value="Winged helix-like DNA-binding domain superfamily/Winged helix DNA-binding domain"/>
    <property type="match status" value="1"/>
</dbReference>
<dbReference type="Pfam" id="PF02082">
    <property type="entry name" value="Rrf2"/>
    <property type="match status" value="1"/>
</dbReference>
<dbReference type="InterPro" id="IPR036388">
    <property type="entry name" value="WH-like_DNA-bd_sf"/>
</dbReference>
<dbReference type="InterPro" id="IPR036390">
    <property type="entry name" value="WH_DNA-bd_sf"/>
</dbReference>
<dbReference type="NCBIfam" id="NF008240">
    <property type="entry name" value="PRK11014.1"/>
    <property type="match status" value="1"/>
</dbReference>
<evidence type="ECO:0000313" key="3">
    <source>
        <dbReference type="Proteomes" id="UP001597380"/>
    </source>
</evidence>
<evidence type="ECO:0000256" key="1">
    <source>
        <dbReference type="ARBA" id="ARBA00023125"/>
    </source>
</evidence>
<proteinExistence type="predicted"/>
<organism evidence="2 3">
    <name type="scientific">Corallincola platygyrae</name>
    <dbReference type="NCBI Taxonomy" id="1193278"/>
    <lineage>
        <taxon>Bacteria</taxon>
        <taxon>Pseudomonadati</taxon>
        <taxon>Pseudomonadota</taxon>
        <taxon>Gammaproteobacteria</taxon>
        <taxon>Alteromonadales</taxon>
        <taxon>Psychromonadaceae</taxon>
        <taxon>Corallincola</taxon>
    </lineage>
</organism>
<dbReference type="EMBL" id="JBHUHT010000017">
    <property type="protein sequence ID" value="MFD2097267.1"/>
    <property type="molecule type" value="Genomic_DNA"/>
</dbReference>
<protein>
    <submittedName>
        <fullName evidence="2">Nitric oxide-sensing transcriptional repressor NsrR</fullName>
    </submittedName>
</protein>
<accession>A0ABW4XNZ8</accession>
<dbReference type="RefSeq" id="WP_345340429.1">
    <property type="nucleotide sequence ID" value="NZ_BAABLI010000015.1"/>
</dbReference>
<dbReference type="InterPro" id="IPR000944">
    <property type="entry name" value="Tscrpt_reg_Rrf2"/>
</dbReference>
<sequence length="153" mass="16701">MRLTTYTDFGLRTLIYLALLPRDQKTSIAEVSAHYQVSRNHMVKVIHQLAKLGYVSSTRGKGGGIRLGMPADEICVGDVVRALENALDGIDCNSPACCLTPSCRLKGVLKKAVNAFLAVLDEYTLAELIVNRDDLIPLLWKDGLPGKEVSTES</sequence>
<dbReference type="NCBIfam" id="TIGR00738">
    <property type="entry name" value="rrf2_super"/>
    <property type="match status" value="1"/>
</dbReference>
<reference evidence="3" key="1">
    <citation type="journal article" date="2019" name="Int. J. Syst. Evol. Microbiol.">
        <title>The Global Catalogue of Microorganisms (GCM) 10K type strain sequencing project: providing services to taxonomists for standard genome sequencing and annotation.</title>
        <authorList>
            <consortium name="The Broad Institute Genomics Platform"/>
            <consortium name="The Broad Institute Genome Sequencing Center for Infectious Disease"/>
            <person name="Wu L."/>
            <person name="Ma J."/>
        </authorList>
    </citation>
    <scope>NUCLEOTIDE SEQUENCE [LARGE SCALE GENOMIC DNA]</scope>
    <source>
        <strain evidence="3">CGMCC 1.10992</strain>
    </source>
</reference>
<evidence type="ECO:0000313" key="2">
    <source>
        <dbReference type="EMBL" id="MFD2097267.1"/>
    </source>
</evidence>
<dbReference type="PROSITE" id="PS01332">
    <property type="entry name" value="HTH_RRF2_1"/>
    <property type="match status" value="1"/>
</dbReference>
<gene>
    <name evidence="2" type="primary">nsrR</name>
    <name evidence="2" type="ORF">ACFSJ3_14820</name>
</gene>
<keyword evidence="3" id="KW-1185">Reference proteome</keyword>
<dbReference type="PANTHER" id="PTHR33221">
    <property type="entry name" value="WINGED HELIX-TURN-HELIX TRANSCRIPTIONAL REGULATOR, RRF2 FAMILY"/>
    <property type="match status" value="1"/>
</dbReference>